<gene>
    <name evidence="12" type="primary">rkpA</name>
    <name evidence="12" type="ORF">Lsan_3669</name>
</gene>
<dbReference type="InterPro" id="IPR016035">
    <property type="entry name" value="Acyl_Trfase/lysoPLipase"/>
</dbReference>
<feature type="domain" description="Ketosynthase family 3 (KS3)" evidence="10">
    <location>
        <begin position="15"/>
        <end position="435"/>
    </location>
</feature>
<reference evidence="12 13" key="1">
    <citation type="submission" date="2015-11" db="EMBL/GenBank/DDBJ databases">
        <title>Genomic analysis of 38 Legionella species identifies large and diverse effector repertoires.</title>
        <authorList>
            <person name="Burstein D."/>
            <person name="Amaro F."/>
            <person name="Zusman T."/>
            <person name="Lifshitz Z."/>
            <person name="Cohen O."/>
            <person name="Gilbert J.A."/>
            <person name="Pupko T."/>
            <person name="Shuman H.A."/>
            <person name="Segal G."/>
        </authorList>
    </citation>
    <scope>NUCLEOTIDE SEQUENCE [LARGE SCALE GENOMIC DNA]</scope>
    <source>
        <strain evidence="12 13">SC-63-C7</strain>
    </source>
</reference>
<comment type="caution">
    <text evidence="12">The sequence shown here is derived from an EMBL/GenBank/DDBJ whole genome shotgun (WGS) entry which is preliminary data.</text>
</comment>
<dbReference type="Pfam" id="PF00109">
    <property type="entry name" value="ketoacyl-synt"/>
    <property type="match status" value="1"/>
</dbReference>
<dbReference type="SUPFAM" id="SSF52151">
    <property type="entry name" value="FabD/lysophospholipase-like"/>
    <property type="match status" value="1"/>
</dbReference>
<dbReference type="EMBL" id="LNYU01000091">
    <property type="protein sequence ID" value="KTD53259.1"/>
    <property type="molecule type" value="Genomic_DNA"/>
</dbReference>
<dbReference type="PANTHER" id="PTHR45681">
    <property type="entry name" value="POLYKETIDE SYNTHASE 44-RELATED"/>
    <property type="match status" value="1"/>
</dbReference>
<dbReference type="InterPro" id="IPR011032">
    <property type="entry name" value="GroES-like_sf"/>
</dbReference>
<dbReference type="GO" id="GO:0006633">
    <property type="term" value="P:fatty acid biosynthetic process"/>
    <property type="evidence" value="ECO:0007669"/>
    <property type="project" value="UniProtKB-UniPathway"/>
</dbReference>
<dbReference type="SUPFAM" id="SSF51735">
    <property type="entry name" value="NAD(P)-binding Rossmann-fold domains"/>
    <property type="match status" value="3"/>
</dbReference>
<dbReference type="InterPro" id="IPR050444">
    <property type="entry name" value="Polyketide_Synthase"/>
</dbReference>
<dbReference type="CDD" id="cd05195">
    <property type="entry name" value="enoyl_red"/>
    <property type="match status" value="1"/>
</dbReference>
<evidence type="ECO:0000259" key="10">
    <source>
        <dbReference type="PROSITE" id="PS52004"/>
    </source>
</evidence>
<keyword evidence="5" id="KW-0808">Transferase</keyword>
<dbReference type="InterPro" id="IPR014043">
    <property type="entry name" value="Acyl_transferase_dom"/>
</dbReference>
<evidence type="ECO:0000259" key="9">
    <source>
        <dbReference type="PROSITE" id="PS50075"/>
    </source>
</evidence>
<dbReference type="Gene3D" id="3.40.366.10">
    <property type="entry name" value="Malonyl-Coenzyme A Acyl Carrier Protein, domain 2"/>
    <property type="match status" value="1"/>
</dbReference>
<comment type="function">
    <text evidence="7">Involved in production of the polyketide antibiotic thailandamide.</text>
</comment>
<dbReference type="FunFam" id="3.40.47.10:FF:000019">
    <property type="entry name" value="Polyketide synthase type I"/>
    <property type="match status" value="1"/>
</dbReference>
<dbReference type="InterPro" id="IPR042104">
    <property type="entry name" value="PKS_dehydratase_sf"/>
</dbReference>
<dbReference type="InterPro" id="IPR014031">
    <property type="entry name" value="Ketoacyl_synth_C"/>
</dbReference>
<dbReference type="Pfam" id="PF02801">
    <property type="entry name" value="Ketoacyl-synt_C"/>
    <property type="match status" value="1"/>
</dbReference>
<dbReference type="SUPFAM" id="SSF55048">
    <property type="entry name" value="Probable ACP-binding domain of malonyl-CoA ACP transacylase"/>
    <property type="match status" value="1"/>
</dbReference>
<feature type="region of interest" description="N-terminal hotdog fold" evidence="8">
    <location>
        <begin position="888"/>
        <end position="1012"/>
    </location>
</feature>
<dbReference type="GO" id="GO:0016491">
    <property type="term" value="F:oxidoreductase activity"/>
    <property type="evidence" value="ECO:0007669"/>
    <property type="project" value="InterPro"/>
</dbReference>
<dbReference type="GO" id="GO:0004315">
    <property type="term" value="F:3-oxoacyl-[acyl-carrier-protein] synthase activity"/>
    <property type="evidence" value="ECO:0007669"/>
    <property type="project" value="InterPro"/>
</dbReference>
<keyword evidence="13" id="KW-1185">Reference proteome</keyword>
<dbReference type="Pfam" id="PF14765">
    <property type="entry name" value="PS-DH"/>
    <property type="match status" value="1"/>
</dbReference>
<feature type="domain" description="PKS/mFAS DH" evidence="11">
    <location>
        <begin position="888"/>
        <end position="1168"/>
    </location>
</feature>
<dbReference type="InterPro" id="IPR020841">
    <property type="entry name" value="PKS_Beta-ketoAc_synthase_dom"/>
</dbReference>
<dbReference type="InterPro" id="IPR036736">
    <property type="entry name" value="ACP-like_sf"/>
</dbReference>
<dbReference type="Proteomes" id="UP000054703">
    <property type="component" value="Unassembled WGS sequence"/>
</dbReference>
<dbReference type="InterPro" id="IPR057326">
    <property type="entry name" value="KR_dom"/>
</dbReference>
<dbReference type="InterPro" id="IPR036291">
    <property type="entry name" value="NAD(P)-bd_dom_sf"/>
</dbReference>
<evidence type="ECO:0000313" key="12">
    <source>
        <dbReference type="EMBL" id="KTD53259.1"/>
    </source>
</evidence>
<evidence type="ECO:0000256" key="2">
    <source>
        <dbReference type="ARBA" id="ARBA00006484"/>
    </source>
</evidence>
<dbReference type="SMART" id="SM00827">
    <property type="entry name" value="PKS_AT"/>
    <property type="match status" value="1"/>
</dbReference>
<dbReference type="PATRIC" id="fig|45074.5.peg.3943"/>
<dbReference type="Pfam" id="PF22621">
    <property type="entry name" value="CurL-like_PKS_C"/>
    <property type="match status" value="1"/>
</dbReference>
<dbReference type="UniPathway" id="UPA00094"/>
<dbReference type="FunFam" id="3.40.366.10:FF:000002">
    <property type="entry name" value="Probable polyketide synthase 2"/>
    <property type="match status" value="1"/>
</dbReference>
<evidence type="ECO:0000256" key="7">
    <source>
        <dbReference type="ARBA" id="ARBA00054155"/>
    </source>
</evidence>
<keyword evidence="3" id="KW-0596">Phosphopantetheine</keyword>
<dbReference type="Gene3D" id="3.90.180.10">
    <property type="entry name" value="Medium-chain alcohol dehydrogenases, catalytic domain"/>
    <property type="match status" value="1"/>
</dbReference>
<dbReference type="InterPro" id="IPR009081">
    <property type="entry name" value="PP-bd_ACP"/>
</dbReference>
<dbReference type="Gene3D" id="3.10.129.110">
    <property type="entry name" value="Polyketide synthase dehydratase"/>
    <property type="match status" value="1"/>
</dbReference>
<dbReference type="SMART" id="SM00826">
    <property type="entry name" value="PKS_DH"/>
    <property type="match status" value="1"/>
</dbReference>
<feature type="active site" description="Proton donor; for dehydratase activity" evidence="8">
    <location>
        <position position="1088"/>
    </location>
</feature>
<dbReference type="STRING" id="45074.Lsan_3669"/>
<dbReference type="InterPro" id="IPR049552">
    <property type="entry name" value="PKS_DH_N"/>
</dbReference>
<dbReference type="SUPFAM" id="SSF50129">
    <property type="entry name" value="GroES-like"/>
    <property type="match status" value="1"/>
</dbReference>
<dbReference type="SMART" id="SM00825">
    <property type="entry name" value="PKS_KS"/>
    <property type="match status" value="1"/>
</dbReference>
<dbReference type="Gene3D" id="3.30.70.3290">
    <property type="match status" value="1"/>
</dbReference>
<dbReference type="Pfam" id="PF08240">
    <property type="entry name" value="ADH_N"/>
    <property type="match status" value="1"/>
</dbReference>
<dbReference type="InterPro" id="IPR014030">
    <property type="entry name" value="Ketoacyl_synth_N"/>
</dbReference>
<dbReference type="SMART" id="SM00829">
    <property type="entry name" value="PKS_ER"/>
    <property type="match status" value="1"/>
</dbReference>
<dbReference type="Pfam" id="PF21089">
    <property type="entry name" value="PKS_DH_N"/>
    <property type="match status" value="1"/>
</dbReference>
<dbReference type="PANTHER" id="PTHR45681:SF6">
    <property type="entry name" value="POLYKETIDE SYNTHASE 37"/>
    <property type="match status" value="1"/>
</dbReference>
<dbReference type="InterPro" id="IPR049900">
    <property type="entry name" value="PKS_mFAS_DH"/>
</dbReference>
<dbReference type="InterPro" id="IPR020807">
    <property type="entry name" value="PKS_DH"/>
</dbReference>
<dbReference type="Pfam" id="PF00550">
    <property type="entry name" value="PP-binding"/>
    <property type="match status" value="1"/>
</dbReference>
<comment type="similarity">
    <text evidence="2">Belongs to the short-chain dehydrogenases/reductases (SDR) family.</text>
</comment>
<dbReference type="CDD" id="cd00833">
    <property type="entry name" value="PKS"/>
    <property type="match status" value="1"/>
</dbReference>
<comment type="pathway">
    <text evidence="1">Lipid metabolism; fatty acid biosynthesis.</text>
</comment>
<feature type="domain" description="Carrier" evidence="9">
    <location>
        <begin position="2001"/>
        <end position="2075"/>
    </location>
</feature>
<dbReference type="Pfam" id="PF08659">
    <property type="entry name" value="KR"/>
    <property type="match status" value="1"/>
</dbReference>
<dbReference type="Gene3D" id="3.40.50.720">
    <property type="entry name" value="NAD(P)-binding Rossmann-like Domain"/>
    <property type="match status" value="3"/>
</dbReference>
<dbReference type="SMART" id="SM00823">
    <property type="entry name" value="PKS_PP"/>
    <property type="match status" value="1"/>
</dbReference>
<dbReference type="PROSITE" id="PS00606">
    <property type="entry name" value="KS3_1"/>
    <property type="match status" value="1"/>
</dbReference>
<dbReference type="Gene3D" id="3.40.47.10">
    <property type="match status" value="1"/>
</dbReference>
<dbReference type="Gene3D" id="1.10.1200.10">
    <property type="entry name" value="ACP-like"/>
    <property type="match status" value="1"/>
</dbReference>
<keyword evidence="4" id="KW-0597">Phosphoprotein</keyword>
<dbReference type="OrthoDB" id="9778690at2"/>
<dbReference type="PROSITE" id="PS52004">
    <property type="entry name" value="KS3_2"/>
    <property type="match status" value="1"/>
</dbReference>
<dbReference type="PROSITE" id="PS50075">
    <property type="entry name" value="CARRIER"/>
    <property type="match status" value="1"/>
</dbReference>
<dbReference type="Pfam" id="PF00698">
    <property type="entry name" value="Acyl_transf_1"/>
    <property type="match status" value="1"/>
</dbReference>
<name>A0A0W0Y8I9_9GAMM</name>
<dbReference type="PROSITE" id="PS52019">
    <property type="entry name" value="PKS_MFAS_DH"/>
    <property type="match status" value="1"/>
</dbReference>
<proteinExistence type="inferred from homology"/>
<dbReference type="SUPFAM" id="SSF47336">
    <property type="entry name" value="ACP-like"/>
    <property type="match status" value="1"/>
</dbReference>
<evidence type="ECO:0000256" key="6">
    <source>
        <dbReference type="ARBA" id="ARBA00023268"/>
    </source>
</evidence>
<dbReference type="InterPro" id="IPR049551">
    <property type="entry name" value="PKS_DH_C"/>
</dbReference>
<dbReference type="FunFam" id="3.40.50.720:FF:000209">
    <property type="entry name" value="Polyketide synthase Pks12"/>
    <property type="match status" value="1"/>
</dbReference>
<evidence type="ECO:0000256" key="5">
    <source>
        <dbReference type="ARBA" id="ARBA00022679"/>
    </source>
</evidence>
<dbReference type="InterPro" id="IPR016039">
    <property type="entry name" value="Thiolase-like"/>
</dbReference>
<dbReference type="InterPro" id="IPR020806">
    <property type="entry name" value="PKS_PP-bd"/>
</dbReference>
<accession>A0A0W0Y8I9</accession>
<dbReference type="InterPro" id="IPR020843">
    <property type="entry name" value="ER"/>
</dbReference>
<evidence type="ECO:0000259" key="11">
    <source>
        <dbReference type="PROSITE" id="PS52019"/>
    </source>
</evidence>
<sequence>MQILHKLSRDTECRDTDIAIIGMGCRFPGGANSYQQFWQLLLNKFDAISPVPQSRWDSRKFYHPDSKHPAKTTIQSAGFIDQNLEDFDPLFFGISPREAAAIDPLQRLLLEVCWESIEDAGILLKQLHGSKTSVFIGGFCLDNQLLQLSELNRALIDSHTATSSSMTLLASRLSYTFDLKGPCLTLDTACSSSLVALHYACQSIIHKEADMAIAGGANAMFKPENAIVMSKGQFLSPDAKCMTFDAKANGYARGEGVGIVILKSLKQALLDNDRIHAIISATGVNQDGHTLGITLPNGTAQHDLMREVYHKAQVTVNDIGYIEAHGTGTQAGDITEVNSINALFNQRKKPVYIGSVKTNIGHLEAAAGVAGLIKAVLCLKYKKIPANLHFHTPNPHSSLNQLTVPVDTVDWPEESYASVNSFGYGGTNAHALLRTIEHCSAQDQEKFEVDLSIPVVFSAMNNARLDAGIKQYLHWLSCNPGLHLRDIAYTMNHKKTHFNYRLITLVKSNEELINKLASYNAGESVANLFTANTSTEEVVFVFTGMGPQRPQMGKELFEKEPIYRQMVLTCDSHLQAIAGWSILDELFKPEQESCMHEPRIAQLANFILQVSLTTLLSSWGVKPAAVVGHSVGEIAAFYVSGVLDLHDAILISYHRSCLQNSLMGRGEMLAVNLSRDEIQPLLGGKSVGIAAVNSPNNITLSGDKKDILDIAQQLTENKVFNRLLHVNLAYHSQVLEPIKNDFLSAIDSVQLCKNTIPLYSTVTGKAILSSTLTASYWWDNARKTVEFELAINSLLEDGFNSFIEIGPHPVLKNYLNEIVQQTPLQLFHTLNRHKKNEREYLLGTICDLYCRGIPINFNALQPSGQFIDTPLQLWAREKYWRESEASKQQRIGSNNENWFYQEIATTPPSWQVELNEAFFPYLRDHRIFNMLVFPGAAYISAAIALNKKSDPVSSCIIEDMRFKSMLVYNENDPLVLTLTQQKEINKFSLHTSNHSLSQEHCTAFLYPMDLTSLTYPTDINQLKNQLQAFSPIEQLYESFDRLGLIYGSSFRTIHTIYRGDNQVLAQLVWNGEHQELFDQTSIYPPLLDGAFQSLIALQLDKSKAYLPHSINKILFYKPLPKSCWSHAFLTTVNEKTLFGHVDIVDEHGELCLQLQGLRLKAVTSANSLLSSHIYYKVQWHEHTLQPVIKEHLQNQSWIVIYDGSTHSELVQQLKNTIPNLIFVSWADERLQISDAQWQISAHSLQDYLWLWQCYQPKHIVYISSMANDLSLESVSEQTWALIVLAQSLSKHKIPLNLFVLTWEAQHPFDKNHLACSALPNLTRVIENEVPFINIKAIDIDRETSSQHILAELLSSLSCDTVVYRNNVRYIQQIEQGQVKKNEFQNISLSEHNVELKITQPGLLDSLFFISAPIRKPTANEIQIKVYASALNFKDLLKLSNKLDDKITDNTFFGDSLGMEVAGVITDIGSQVTGFQCGDEVIAPLPQNFSSYAYVDQRYVLRKPSTLDFYQAPVLTGFLAAYRGLVQIADIQPGEKVLIHNATGGVGIAAIQIAQWKQAEIYATAGTTEKRAYLQTLGIKYIYDSRTSLFKEQVLRDTYGYGVDVVINSIAGDALIHSFNLLAPYGRFIEIGKRDIAENTLLPMQAFNQNISFSAIDIDRMLVNKMDSISAMSKTILALFEEGILTPQPVKVFPASAIKDAFHFMLQSKHIGKIVIDYKNQQCPVAIPCKTVDSQASYIVTGGTSGFGLEAGTLLAREGAGKVYLLSRHGQRDLSLPYANLEARALDVSDKKALTALFVEISQSPFPLKGIVHSAMVLDDSLIHQLEREQFDRVLQPKVAGAINLHELTETLDLDFFIVFSSISSLIGTIGQASYVVANGFLDALADYRQQHDLPCTSINWGVFTQTGVVARSEYLQPLLNTAGIKGFNNDTALHILNNLFCAPSQSLGIFDIDWEQWSKQYKKMASKSLFNSLLTQNKEHELTHSSLHEELMLLPDNARMDQLSQIIRDKLAVILKMQATQIDINENITYYGVDSILAIELVNLLRSTLEITLSPADFMEGKSIKELAGLLNARYQPISA</sequence>
<dbReference type="InterPro" id="IPR001227">
    <property type="entry name" value="Ac_transferase_dom_sf"/>
</dbReference>
<feature type="region of interest" description="C-terminal hotdog fold" evidence="8">
    <location>
        <begin position="1027"/>
        <end position="1168"/>
    </location>
</feature>
<dbReference type="InterPro" id="IPR013154">
    <property type="entry name" value="ADH-like_N"/>
</dbReference>
<evidence type="ECO:0000256" key="4">
    <source>
        <dbReference type="ARBA" id="ARBA00022553"/>
    </source>
</evidence>
<dbReference type="InterPro" id="IPR018201">
    <property type="entry name" value="Ketoacyl_synth_AS"/>
</dbReference>
<feature type="active site" description="Proton acceptor; for dehydratase activity" evidence="8">
    <location>
        <position position="925"/>
    </location>
</feature>
<evidence type="ECO:0000256" key="8">
    <source>
        <dbReference type="PROSITE-ProRule" id="PRU01363"/>
    </source>
</evidence>
<dbReference type="RefSeq" id="WP_058515574.1">
    <property type="nucleotide sequence ID" value="NZ_CAAAIH010000001.1"/>
</dbReference>
<dbReference type="Pfam" id="PF13602">
    <property type="entry name" value="ADH_zinc_N_2"/>
    <property type="match status" value="1"/>
</dbReference>
<organism evidence="12 13">
    <name type="scientific">Legionella santicrucis</name>
    <dbReference type="NCBI Taxonomy" id="45074"/>
    <lineage>
        <taxon>Bacteria</taxon>
        <taxon>Pseudomonadati</taxon>
        <taxon>Pseudomonadota</taxon>
        <taxon>Gammaproteobacteria</taxon>
        <taxon>Legionellales</taxon>
        <taxon>Legionellaceae</taxon>
        <taxon>Legionella</taxon>
    </lineage>
</organism>
<dbReference type="GO" id="GO:0031177">
    <property type="term" value="F:phosphopantetheine binding"/>
    <property type="evidence" value="ECO:0007669"/>
    <property type="project" value="InterPro"/>
</dbReference>
<evidence type="ECO:0000256" key="3">
    <source>
        <dbReference type="ARBA" id="ARBA00022450"/>
    </source>
</evidence>
<protein>
    <submittedName>
        <fullName evidence="12">Type I polyketide synthase WcbR</fullName>
    </submittedName>
</protein>
<evidence type="ECO:0000313" key="13">
    <source>
        <dbReference type="Proteomes" id="UP000054703"/>
    </source>
</evidence>
<dbReference type="InterPro" id="IPR016036">
    <property type="entry name" value="Malonyl_transacylase_ACP-bd"/>
</dbReference>
<dbReference type="InterPro" id="IPR013968">
    <property type="entry name" value="PKS_KR"/>
</dbReference>
<evidence type="ECO:0000256" key="1">
    <source>
        <dbReference type="ARBA" id="ARBA00005194"/>
    </source>
</evidence>
<dbReference type="SUPFAM" id="SSF53901">
    <property type="entry name" value="Thiolase-like"/>
    <property type="match status" value="1"/>
</dbReference>
<dbReference type="SMART" id="SM00822">
    <property type="entry name" value="PKS_KR"/>
    <property type="match status" value="1"/>
</dbReference>
<keyword evidence="6" id="KW-0511">Multifunctional enzyme</keyword>